<protein>
    <submittedName>
        <fullName evidence="2">Cobalt transporter</fullName>
    </submittedName>
</protein>
<dbReference type="RefSeq" id="WP_099277331.1">
    <property type="nucleotide sequence ID" value="NZ_CANMUC010000001.1"/>
</dbReference>
<keyword evidence="1" id="KW-0812">Transmembrane</keyword>
<comment type="caution">
    <text evidence="2">The sequence shown here is derived from an EMBL/GenBank/DDBJ whole genome shotgun (WGS) entry which is preliminary data.</text>
</comment>
<evidence type="ECO:0000313" key="2">
    <source>
        <dbReference type="EMBL" id="PHP27473.1"/>
    </source>
</evidence>
<dbReference type="Proteomes" id="UP000221860">
    <property type="component" value="Unassembled WGS sequence"/>
</dbReference>
<dbReference type="AlphaFoldDB" id="A0A2G1MFD8"/>
<proteinExistence type="predicted"/>
<gene>
    <name evidence="2" type="ORF">CJ301_11160</name>
</gene>
<sequence length="56" mass="5645">MTTRTIAASGSSTDIATIAFAAILGLGLIFAAGFSQAGAMHDVAHDSRHATGFPCH</sequence>
<dbReference type="EMBL" id="NQWH01000015">
    <property type="protein sequence ID" value="PHP27473.1"/>
    <property type="molecule type" value="Genomic_DNA"/>
</dbReference>
<keyword evidence="1" id="KW-1133">Transmembrane helix</keyword>
<reference evidence="2 3" key="1">
    <citation type="submission" date="2017-08" db="EMBL/GenBank/DDBJ databases">
        <title>Draft Genome Sequence of Loktanella cinnabarina Strain XM1, Isolated from Coastal Surface Water.</title>
        <authorList>
            <person name="Ma R."/>
            <person name="Wang J."/>
            <person name="Wang Q."/>
            <person name="Ma Z."/>
            <person name="Li J."/>
            <person name="Chen L."/>
        </authorList>
    </citation>
    <scope>NUCLEOTIDE SEQUENCE [LARGE SCALE GENOMIC DNA]</scope>
    <source>
        <strain evidence="2 3">XM1</strain>
    </source>
</reference>
<evidence type="ECO:0000313" key="3">
    <source>
        <dbReference type="Proteomes" id="UP000221860"/>
    </source>
</evidence>
<keyword evidence="3" id="KW-1185">Reference proteome</keyword>
<accession>A0A2G1MFD8</accession>
<evidence type="ECO:0000256" key="1">
    <source>
        <dbReference type="SAM" id="Phobius"/>
    </source>
</evidence>
<keyword evidence="1" id="KW-0472">Membrane</keyword>
<dbReference type="Pfam" id="PF09489">
    <property type="entry name" value="CbtB"/>
    <property type="match status" value="1"/>
</dbReference>
<organism evidence="2 3">
    <name type="scientific">Limimaricola cinnabarinus</name>
    <dbReference type="NCBI Taxonomy" id="1125964"/>
    <lineage>
        <taxon>Bacteria</taxon>
        <taxon>Pseudomonadati</taxon>
        <taxon>Pseudomonadota</taxon>
        <taxon>Alphaproteobacteria</taxon>
        <taxon>Rhodobacterales</taxon>
        <taxon>Paracoccaceae</taxon>
        <taxon>Limimaricola</taxon>
    </lineage>
</organism>
<feature type="transmembrane region" description="Helical" evidence="1">
    <location>
        <begin position="15"/>
        <end position="34"/>
    </location>
</feature>
<dbReference type="InterPro" id="IPR012667">
    <property type="entry name" value="CbtB_put"/>
</dbReference>
<name>A0A2G1MFD8_9RHOB</name>